<gene>
    <name evidence="2" type="ORF">ISS99_13870</name>
</gene>
<dbReference type="InterPro" id="IPR000073">
    <property type="entry name" value="AB_hydrolase_1"/>
</dbReference>
<evidence type="ECO:0000313" key="3">
    <source>
        <dbReference type="Proteomes" id="UP001430193"/>
    </source>
</evidence>
<dbReference type="SUPFAM" id="SSF53474">
    <property type="entry name" value="alpha/beta-Hydrolases"/>
    <property type="match status" value="1"/>
</dbReference>
<sequence length="261" mass="28857">MNPTPIREHWIPTERGKLYAKQWQPVSGHVVDDIPIVLFHDSLGCVELWRDFPQQLADTASRTVIAYDRLGFGQSDAHPGTLGNGFIHEEARGDFLALRRHLGIGAFIAFGHSVGGGMAVGCAAEYPDDCKMLITESAQAFVEDRTIAGIEQARVAFQQPGQLERLKKYHGEKAAWALHAWIDTWLGAGFANWCLDEDLRRVACPVLAIHGDGDEYGSIHHPERIVGLSPGVSRMEIVEGCGHVPHREQPALVLSLLQRFI</sequence>
<accession>A0ABS2KHL4</accession>
<dbReference type="Gene3D" id="3.40.50.1820">
    <property type="entry name" value="alpha/beta hydrolase"/>
    <property type="match status" value="1"/>
</dbReference>
<reference evidence="2" key="1">
    <citation type="submission" date="2020-10" db="EMBL/GenBank/DDBJ databases">
        <title>Phylogeny of dyella-like bacteria.</title>
        <authorList>
            <person name="Fu J."/>
        </authorList>
    </citation>
    <scope>NUCLEOTIDE SEQUENCE</scope>
    <source>
        <strain evidence="2">DHON07</strain>
    </source>
</reference>
<dbReference type="PANTHER" id="PTHR43798">
    <property type="entry name" value="MONOACYLGLYCEROL LIPASE"/>
    <property type="match status" value="1"/>
</dbReference>
<proteinExistence type="predicted"/>
<keyword evidence="3" id="KW-1185">Reference proteome</keyword>
<feature type="domain" description="AB hydrolase-1" evidence="1">
    <location>
        <begin position="35"/>
        <end position="152"/>
    </location>
</feature>
<comment type="caution">
    <text evidence="2">The sequence shown here is derived from an EMBL/GenBank/DDBJ whole genome shotgun (WGS) entry which is preliminary data.</text>
</comment>
<name>A0ABS2KHL4_9GAMM</name>
<dbReference type="GO" id="GO:0016787">
    <property type="term" value="F:hydrolase activity"/>
    <property type="evidence" value="ECO:0007669"/>
    <property type="project" value="UniProtKB-KW"/>
</dbReference>
<evidence type="ECO:0000313" key="2">
    <source>
        <dbReference type="EMBL" id="MBM7130621.1"/>
    </source>
</evidence>
<dbReference type="PRINTS" id="PR00111">
    <property type="entry name" value="ABHYDROLASE"/>
</dbReference>
<evidence type="ECO:0000259" key="1">
    <source>
        <dbReference type="Pfam" id="PF00561"/>
    </source>
</evidence>
<dbReference type="InterPro" id="IPR050266">
    <property type="entry name" value="AB_hydrolase_sf"/>
</dbReference>
<organism evidence="2 3">
    <name type="scientific">Dyella mobilis</name>
    <dbReference type="NCBI Taxonomy" id="1849582"/>
    <lineage>
        <taxon>Bacteria</taxon>
        <taxon>Pseudomonadati</taxon>
        <taxon>Pseudomonadota</taxon>
        <taxon>Gammaproteobacteria</taxon>
        <taxon>Lysobacterales</taxon>
        <taxon>Rhodanobacteraceae</taxon>
        <taxon>Dyella</taxon>
    </lineage>
</organism>
<dbReference type="Proteomes" id="UP001430193">
    <property type="component" value="Unassembled WGS sequence"/>
</dbReference>
<dbReference type="EMBL" id="JADIKF010000039">
    <property type="protein sequence ID" value="MBM7130621.1"/>
    <property type="molecule type" value="Genomic_DNA"/>
</dbReference>
<dbReference type="InterPro" id="IPR029058">
    <property type="entry name" value="AB_hydrolase_fold"/>
</dbReference>
<dbReference type="Pfam" id="PF00561">
    <property type="entry name" value="Abhydrolase_1"/>
    <property type="match status" value="1"/>
</dbReference>
<dbReference type="PANTHER" id="PTHR43798:SF33">
    <property type="entry name" value="HYDROLASE, PUTATIVE (AFU_ORTHOLOGUE AFUA_2G14860)-RELATED"/>
    <property type="match status" value="1"/>
</dbReference>
<keyword evidence="2" id="KW-0378">Hydrolase</keyword>
<protein>
    <submittedName>
        <fullName evidence="2">Alpha/beta hydrolase</fullName>
    </submittedName>
</protein>